<organism evidence="2 3">
    <name type="scientific">Microbacterium istanbulense</name>
    <dbReference type="NCBI Taxonomy" id="3122049"/>
    <lineage>
        <taxon>Bacteria</taxon>
        <taxon>Bacillati</taxon>
        <taxon>Actinomycetota</taxon>
        <taxon>Actinomycetes</taxon>
        <taxon>Micrococcales</taxon>
        <taxon>Microbacteriaceae</taxon>
        <taxon>Microbacterium</taxon>
    </lineage>
</organism>
<gene>
    <name evidence="2" type="ORF">WDU93_02775</name>
</gene>
<dbReference type="InterPro" id="IPR005175">
    <property type="entry name" value="PPC_dom"/>
</dbReference>
<evidence type="ECO:0000259" key="1">
    <source>
        <dbReference type="PROSITE" id="PS51742"/>
    </source>
</evidence>
<dbReference type="RefSeq" id="WP_337317148.1">
    <property type="nucleotide sequence ID" value="NZ_JBBDGN010000001.1"/>
</dbReference>
<evidence type="ECO:0000313" key="2">
    <source>
        <dbReference type="EMBL" id="MEJ1090605.1"/>
    </source>
</evidence>
<keyword evidence="2" id="KW-0238">DNA-binding</keyword>
<dbReference type="Proteomes" id="UP001366085">
    <property type="component" value="Unassembled WGS sequence"/>
</dbReference>
<dbReference type="PANTHER" id="PTHR34988">
    <property type="entry name" value="PROTEIN, PUTATIVE-RELATED"/>
    <property type="match status" value="1"/>
</dbReference>
<dbReference type="SUPFAM" id="SSF117856">
    <property type="entry name" value="AF0104/ALDC/Ptd012-like"/>
    <property type="match status" value="1"/>
</dbReference>
<name>A0ABU8LGZ4_9MICO</name>
<dbReference type="CDD" id="cd11378">
    <property type="entry name" value="DUF296"/>
    <property type="match status" value="1"/>
</dbReference>
<dbReference type="EMBL" id="JBBDGN010000001">
    <property type="protein sequence ID" value="MEJ1090605.1"/>
    <property type="molecule type" value="Genomic_DNA"/>
</dbReference>
<evidence type="ECO:0000313" key="3">
    <source>
        <dbReference type="Proteomes" id="UP001366085"/>
    </source>
</evidence>
<comment type="caution">
    <text evidence="2">The sequence shown here is derived from an EMBL/GenBank/DDBJ whole genome shotgun (WGS) entry which is preliminary data.</text>
</comment>
<dbReference type="Pfam" id="PF03479">
    <property type="entry name" value="PCC"/>
    <property type="match status" value="1"/>
</dbReference>
<reference evidence="2 3" key="1">
    <citation type="submission" date="2024-02" db="EMBL/GenBank/DDBJ databases">
        <authorList>
            <person name="Saticioglu I.B."/>
        </authorList>
    </citation>
    <scope>NUCLEOTIDE SEQUENCE [LARGE SCALE GENOMIC DNA]</scope>
    <source>
        <strain evidence="2 3">Mu-43</strain>
    </source>
</reference>
<proteinExistence type="predicted"/>
<feature type="domain" description="PPC" evidence="1">
    <location>
        <begin position="15"/>
        <end position="150"/>
    </location>
</feature>
<dbReference type="Gene3D" id="3.30.1330.80">
    <property type="entry name" value="Hypothetical protein, similar to alpha- acetolactate decarboxylase, domain 2"/>
    <property type="match status" value="1"/>
</dbReference>
<protein>
    <submittedName>
        <fullName evidence="2">PPC domain-containing DNA-binding protein</fullName>
    </submittedName>
</protein>
<dbReference type="PROSITE" id="PS51742">
    <property type="entry name" value="PPC"/>
    <property type="match status" value="1"/>
</dbReference>
<dbReference type="PANTHER" id="PTHR34988:SF1">
    <property type="entry name" value="DNA-BINDING PROTEIN"/>
    <property type="match status" value="1"/>
</dbReference>
<accession>A0ABU8LGZ4</accession>
<keyword evidence="3" id="KW-1185">Reference proteome</keyword>
<sequence>MTAAAKTGSGWSALEVSPKRWVVSVATESEVLGALTDFLTVQGITSGSITGLGAAHRVTISFRDPVSKAYIDTVVDEQMEVVNLTGNVSTVDGALSVHLHGTFGKQDLGAIAGHVKEVWIRGAGEIIVSAYDEPTHKVLDEGTGLNLYRL</sequence>
<dbReference type="GO" id="GO:0003677">
    <property type="term" value="F:DNA binding"/>
    <property type="evidence" value="ECO:0007669"/>
    <property type="project" value="UniProtKB-KW"/>
</dbReference>